<reference evidence="1 2" key="1">
    <citation type="submission" date="2020-02" db="EMBL/GenBank/DDBJ databases">
        <title>The whole genome sequence of CPCC 205119.</title>
        <authorList>
            <person name="Jiang Z."/>
        </authorList>
    </citation>
    <scope>NUCLEOTIDE SEQUENCE [LARGE SCALE GENOMIC DNA]</scope>
    <source>
        <strain evidence="1 2">CPCC 205119</strain>
    </source>
</reference>
<evidence type="ECO:0000313" key="1">
    <source>
        <dbReference type="EMBL" id="NEL54653.1"/>
    </source>
</evidence>
<dbReference type="RefSeq" id="WP_162392164.1">
    <property type="nucleotide sequence ID" value="NZ_JAABOZ010000001.1"/>
</dbReference>
<dbReference type="InterPro" id="IPR027417">
    <property type="entry name" value="P-loop_NTPase"/>
</dbReference>
<dbReference type="Gene3D" id="3.40.50.300">
    <property type="entry name" value="P-loop containing nucleotide triphosphate hydrolases"/>
    <property type="match status" value="1"/>
</dbReference>
<gene>
    <name evidence="1" type="ORF">G1H19_11635</name>
</gene>
<comment type="caution">
    <text evidence="1">The sequence shown here is derived from an EMBL/GenBank/DDBJ whole genome shotgun (WGS) entry which is preliminary data.</text>
</comment>
<sequence>MTVVAILEAAQLTSTRHAEDRRDGSSGAAHLYVGDTSGDLHVRRDVEATVVALYEPQPTVRVRVRDAGEVHELVTLDGLPAALVLPATHLDDDVHDEQLCPAVATRRAAGAGRSRQDGGVSDVLLVTGPPGAGKSTLATVLAGAGEPAALVTPPAQSGGVTSAPGASAMPTCDSQRCWWGQVPDLPFGAVSTTLR</sequence>
<proteinExistence type="predicted"/>
<evidence type="ECO:0000313" key="2">
    <source>
        <dbReference type="Proteomes" id="UP000470470"/>
    </source>
</evidence>
<dbReference type="AlphaFoldDB" id="A0A7K3WGM0"/>
<accession>A0A7K3WGM0</accession>
<organism evidence="1 2">
    <name type="scientific">Goekera deserti</name>
    <dbReference type="NCBI Taxonomy" id="2497753"/>
    <lineage>
        <taxon>Bacteria</taxon>
        <taxon>Bacillati</taxon>
        <taxon>Actinomycetota</taxon>
        <taxon>Actinomycetes</taxon>
        <taxon>Geodermatophilales</taxon>
        <taxon>Geodermatophilaceae</taxon>
        <taxon>Goekera</taxon>
    </lineage>
</organism>
<protein>
    <submittedName>
        <fullName evidence="1">Uncharacterized protein</fullName>
    </submittedName>
</protein>
<dbReference type="EMBL" id="JAAGWK010000015">
    <property type="protein sequence ID" value="NEL54653.1"/>
    <property type="molecule type" value="Genomic_DNA"/>
</dbReference>
<dbReference type="Proteomes" id="UP000470470">
    <property type="component" value="Unassembled WGS sequence"/>
</dbReference>
<keyword evidence="2" id="KW-1185">Reference proteome</keyword>
<dbReference type="CDD" id="cd00267">
    <property type="entry name" value="ABC_ATPase"/>
    <property type="match status" value="1"/>
</dbReference>
<dbReference type="SUPFAM" id="SSF52540">
    <property type="entry name" value="P-loop containing nucleoside triphosphate hydrolases"/>
    <property type="match status" value="1"/>
</dbReference>
<name>A0A7K3WGM0_9ACTN</name>